<organism evidence="1 2">
    <name type="scientific">Lentzea aerocolonigenes</name>
    <name type="common">Lechevalieria aerocolonigenes</name>
    <name type="synonym">Saccharothrix aerocolonigenes</name>
    <dbReference type="NCBI Taxonomy" id="68170"/>
    <lineage>
        <taxon>Bacteria</taxon>
        <taxon>Bacillati</taxon>
        <taxon>Actinomycetota</taxon>
        <taxon>Actinomycetes</taxon>
        <taxon>Pseudonocardiales</taxon>
        <taxon>Pseudonocardiaceae</taxon>
        <taxon>Lentzea</taxon>
    </lineage>
</organism>
<evidence type="ECO:0000313" key="1">
    <source>
        <dbReference type="EMBL" id="KJK52732.1"/>
    </source>
</evidence>
<dbReference type="EMBL" id="JYJG01000008">
    <property type="protein sequence ID" value="KJK52732.1"/>
    <property type="molecule type" value="Genomic_DNA"/>
</dbReference>
<dbReference type="PATRIC" id="fig|68170.10.peg.3776"/>
<gene>
    <name evidence="1" type="ORF">UK23_03010</name>
</gene>
<accession>A0A0F0HEH7</accession>
<dbReference type="Proteomes" id="UP000033393">
    <property type="component" value="Unassembled WGS sequence"/>
</dbReference>
<sequence length="145" mass="15798">MEGMGELRWSDAREWMDPELGNDMPLHDGCVVGVVPGAWRAVAGLVRAQGWAFQEPEPDGGTFHVWPAAGFMVNFFDAGDEVVFDVDTRELQGQSGVDLLAGFLRELGRAFGLPVALALEGLDPLKKAYLRYEPVGDEFVFAASP</sequence>
<comment type="caution">
    <text evidence="1">The sequence shown here is derived from an EMBL/GenBank/DDBJ whole genome shotgun (WGS) entry which is preliminary data.</text>
</comment>
<evidence type="ECO:0000313" key="2">
    <source>
        <dbReference type="Proteomes" id="UP000033393"/>
    </source>
</evidence>
<proteinExistence type="predicted"/>
<reference evidence="1 2" key="1">
    <citation type="submission" date="2015-02" db="EMBL/GenBank/DDBJ databases">
        <authorList>
            <person name="Ju K.-S."/>
            <person name="Doroghazi J.R."/>
            <person name="Metcalf W."/>
        </authorList>
    </citation>
    <scope>NUCLEOTIDE SEQUENCE [LARGE SCALE GENOMIC DNA]</scope>
    <source>
        <strain evidence="1 2">NRRL B-16140</strain>
    </source>
</reference>
<keyword evidence="2" id="KW-1185">Reference proteome</keyword>
<protein>
    <submittedName>
        <fullName evidence="1">Uncharacterized protein</fullName>
    </submittedName>
</protein>
<dbReference type="AlphaFoldDB" id="A0A0F0HEH7"/>
<name>A0A0F0HEH7_LENAE</name>